<feature type="region of interest" description="Disordered" evidence="1">
    <location>
        <begin position="266"/>
        <end position="285"/>
    </location>
</feature>
<dbReference type="EMBL" id="JACHJF010000032">
    <property type="protein sequence ID" value="MBB5122743.1"/>
    <property type="molecule type" value="Genomic_DNA"/>
</dbReference>
<keyword evidence="4" id="KW-1185">Reference proteome</keyword>
<dbReference type="Proteomes" id="UP000235945">
    <property type="component" value="Unassembled WGS sequence"/>
</dbReference>
<dbReference type="EMBL" id="LGUI01000002">
    <property type="protein sequence ID" value="PNE34042.1"/>
    <property type="molecule type" value="Genomic_DNA"/>
</dbReference>
<evidence type="ECO:0000313" key="4">
    <source>
        <dbReference type="Proteomes" id="UP000235945"/>
    </source>
</evidence>
<evidence type="ECO:0000313" key="2">
    <source>
        <dbReference type="EMBL" id="MBB5122743.1"/>
    </source>
</evidence>
<accession>A0A2N8NZ56</accession>
<gene>
    <name evidence="3" type="ORF">AF335_05010</name>
    <name evidence="2" type="ORF">FHS36_006217</name>
</gene>
<organism evidence="3 4">
    <name type="scientific">Streptomyces eurocidicus</name>
    <name type="common">Streptoverticillium eurocidicus</name>
    <dbReference type="NCBI Taxonomy" id="66423"/>
    <lineage>
        <taxon>Bacteria</taxon>
        <taxon>Bacillati</taxon>
        <taxon>Actinomycetota</taxon>
        <taxon>Actinomycetes</taxon>
        <taxon>Kitasatosporales</taxon>
        <taxon>Streptomycetaceae</taxon>
        <taxon>Streptomyces</taxon>
    </lineage>
</organism>
<evidence type="ECO:0008006" key="6">
    <source>
        <dbReference type="Google" id="ProtNLM"/>
    </source>
</evidence>
<name>A0A2N8NZ56_STREU</name>
<dbReference type="RefSeq" id="WP_102917081.1">
    <property type="nucleotide sequence ID" value="NZ_JACHJF010000032.1"/>
</dbReference>
<evidence type="ECO:0000313" key="5">
    <source>
        <dbReference type="Proteomes" id="UP000528608"/>
    </source>
</evidence>
<dbReference type="AlphaFoldDB" id="A0A2N8NZ56"/>
<proteinExistence type="predicted"/>
<dbReference type="Proteomes" id="UP000528608">
    <property type="component" value="Unassembled WGS sequence"/>
</dbReference>
<evidence type="ECO:0000256" key="1">
    <source>
        <dbReference type="SAM" id="MobiDB-lite"/>
    </source>
</evidence>
<dbReference type="OrthoDB" id="3837969at2"/>
<reference evidence="4" key="2">
    <citation type="submission" date="2015-07" db="EMBL/GenBank/DDBJ databases">
        <authorList>
            <person name="Graham D.E."/>
            <person name="Giannone R.J."/>
            <person name="Gulvik C.A."/>
            <person name="Hettich R.L."/>
            <person name="Klingeman D.M."/>
            <person name="Mahan K.M."/>
            <person name="Parry R.J."/>
            <person name="Spain J.C."/>
        </authorList>
    </citation>
    <scope>NUCLEOTIDE SEQUENCE [LARGE SCALE GENOMIC DNA]</scope>
    <source>
        <strain evidence="4">ATCC 27428</strain>
    </source>
</reference>
<feature type="compositionally biased region" description="Pro residues" evidence="1">
    <location>
        <begin position="271"/>
        <end position="283"/>
    </location>
</feature>
<evidence type="ECO:0000313" key="3">
    <source>
        <dbReference type="EMBL" id="PNE34042.1"/>
    </source>
</evidence>
<protein>
    <recommendedName>
        <fullName evidence="6">Transposase</fullName>
    </recommendedName>
</protein>
<feature type="compositionally biased region" description="Basic residues" evidence="1">
    <location>
        <begin position="565"/>
        <end position="576"/>
    </location>
</feature>
<reference evidence="2 5" key="3">
    <citation type="submission" date="2020-08" db="EMBL/GenBank/DDBJ databases">
        <title>Genomic Encyclopedia of Type Strains, Phase III (KMG-III): the genomes of soil and plant-associated and newly described type strains.</title>
        <authorList>
            <person name="Whitman W."/>
        </authorList>
    </citation>
    <scope>NUCLEOTIDE SEQUENCE [LARGE SCALE GENOMIC DNA]</scope>
    <source>
        <strain evidence="2 5">CECT 3259</strain>
    </source>
</reference>
<comment type="caution">
    <text evidence="3">The sequence shown here is derived from an EMBL/GenBank/DDBJ whole genome shotgun (WGS) entry which is preliminary data.</text>
</comment>
<reference evidence="3" key="1">
    <citation type="submission" date="2015-07" db="EMBL/GenBank/DDBJ databases">
        <authorList>
            <person name="Noorani M."/>
        </authorList>
    </citation>
    <scope>NUCLEOTIDE SEQUENCE [LARGE SCALE GENOMIC DNA]</scope>
    <source>
        <strain evidence="3">ATCC 27428</strain>
    </source>
</reference>
<sequence>MTSPRNPRGLPAPAPAWLSQLRKRRQAVTYAEFTRARRFVDLAGIVPLLTDARQQQRKSNAGRTRTVGFQALFTAMTLASWRSQGRVVLAEATDILAHQLPATARTELGLPAWEDTAKGFEAAYLAVRRTFHAAEAVIDPSPLPKHRLTREEAARLHDEADPAELTARRHRLVEVTNRIIEASLAPARSALEEHWDGSVAVDATAVRTFSRGVNTSCTHTATDPDAAWYVREGDHRDPADRPPAPGKKKRKAKRYLFGFEATLVVTGDTPTTPPPGKTPPGPQDQPARLPALVLAFTLHKPGHDPAGNAVAALRDVHRRHYPTGWLAADRAYSTALPEKFHIPVRDLGYRPVFDYRTDQLGIQTSHAGALLIDGTWYCPDIPPILITTTADLLTGTIDKPTWQARVHARTAYRLRPKAAPDHRGARRMLCPAAGTHPTVACPLKTRSLGRDPRLPVIDITPTPAGAPEICRRESLTFTRDTGIRFWQELDHGLAPWAHHYFHLRNRVEHFNHYAKDHEAIERSRTRRIRGVAAQSLLLSFQIAHANHRKLATWHETLPLSDQPARRRPSTRHKPRNPHNWTPRGYQPGTPSN</sequence>
<feature type="region of interest" description="Disordered" evidence="1">
    <location>
        <begin position="556"/>
        <end position="592"/>
    </location>
</feature>